<evidence type="ECO:0000256" key="1">
    <source>
        <dbReference type="ARBA" id="ARBA00006638"/>
    </source>
</evidence>
<dbReference type="Pfam" id="PF04098">
    <property type="entry name" value="Rad52_Rad22"/>
    <property type="match status" value="1"/>
</dbReference>
<feature type="compositionally biased region" description="Pro residues" evidence="4">
    <location>
        <begin position="185"/>
        <end position="197"/>
    </location>
</feature>
<proteinExistence type="inferred from homology"/>
<organism evidence="5 6">
    <name type="scientific">Streptomyces chilikensis</name>
    <dbReference type="NCBI Taxonomy" id="1194079"/>
    <lineage>
        <taxon>Bacteria</taxon>
        <taxon>Bacillati</taxon>
        <taxon>Actinomycetota</taxon>
        <taxon>Actinomycetes</taxon>
        <taxon>Kitasatosporales</taxon>
        <taxon>Streptomycetaceae</taxon>
        <taxon>Streptomyces</taxon>
    </lineage>
</organism>
<keyword evidence="2" id="KW-0227">DNA damage</keyword>
<evidence type="ECO:0000313" key="5">
    <source>
        <dbReference type="EMBL" id="MEU9578786.1"/>
    </source>
</evidence>
<evidence type="ECO:0000256" key="4">
    <source>
        <dbReference type="SAM" id="MobiDB-lite"/>
    </source>
</evidence>
<dbReference type="InterPro" id="IPR042525">
    <property type="entry name" value="Rad52_Rad59_Rad22_sf"/>
</dbReference>
<keyword evidence="6" id="KW-1185">Reference proteome</keyword>
<keyword evidence="3" id="KW-0234">DNA repair</keyword>
<dbReference type="Gene3D" id="3.30.390.80">
    <property type="entry name" value="DNA repair protein Rad52/59/22"/>
    <property type="match status" value="1"/>
</dbReference>
<gene>
    <name evidence="5" type="ORF">AB0D95_16240</name>
</gene>
<dbReference type="Proteomes" id="UP001551584">
    <property type="component" value="Unassembled WGS sequence"/>
</dbReference>
<dbReference type="RefSeq" id="WP_359273130.1">
    <property type="nucleotide sequence ID" value="NZ_JBEZNA010000034.1"/>
</dbReference>
<evidence type="ECO:0000313" key="6">
    <source>
        <dbReference type="Proteomes" id="UP001551584"/>
    </source>
</evidence>
<evidence type="ECO:0000256" key="2">
    <source>
        <dbReference type="ARBA" id="ARBA00022763"/>
    </source>
</evidence>
<comment type="similarity">
    <text evidence="1">Belongs to the RAD52 family.</text>
</comment>
<reference evidence="5 6" key="1">
    <citation type="submission" date="2024-06" db="EMBL/GenBank/DDBJ databases">
        <title>The Natural Products Discovery Center: Release of the First 8490 Sequenced Strains for Exploring Actinobacteria Biosynthetic Diversity.</title>
        <authorList>
            <person name="Kalkreuter E."/>
            <person name="Kautsar S.A."/>
            <person name="Yang D."/>
            <person name="Bader C.D."/>
            <person name="Teijaro C.N."/>
            <person name="Fluegel L."/>
            <person name="Davis C.M."/>
            <person name="Simpson J.R."/>
            <person name="Lauterbach L."/>
            <person name="Steele A.D."/>
            <person name="Gui C."/>
            <person name="Meng S."/>
            <person name="Li G."/>
            <person name="Viehrig K."/>
            <person name="Ye F."/>
            <person name="Su P."/>
            <person name="Kiefer A.F."/>
            <person name="Nichols A."/>
            <person name="Cepeda A.J."/>
            <person name="Yan W."/>
            <person name="Fan B."/>
            <person name="Jiang Y."/>
            <person name="Adhikari A."/>
            <person name="Zheng C.-J."/>
            <person name="Schuster L."/>
            <person name="Cowan T.M."/>
            <person name="Smanski M.J."/>
            <person name="Chevrette M.G."/>
            <person name="De Carvalho L.P.S."/>
            <person name="Shen B."/>
        </authorList>
    </citation>
    <scope>NUCLEOTIDE SEQUENCE [LARGE SCALE GENOMIC DNA]</scope>
    <source>
        <strain evidence="5 6">NPDC048117</strain>
    </source>
</reference>
<evidence type="ECO:0000256" key="3">
    <source>
        <dbReference type="ARBA" id="ARBA00023204"/>
    </source>
</evidence>
<feature type="region of interest" description="Disordered" evidence="4">
    <location>
        <begin position="1"/>
        <end position="22"/>
    </location>
</feature>
<sequence>MAHAIEAPAGVTAEGQTSHTQNRFSPYQLRMLHGGINGNRVRNLRGMSHLEAWDVRRQLIRVFGFGGFSIDTVSLDLVSERESKTGERSRWTIVYRAQVRLTLFTPDGRKLTHFEDAAAGDAVNQPSLGDAHDLAMKTAVSQALKRCAVNLGDQFGLSLYNNGSPEPVVVFSAAHPPEEWKRVEPPQPEPEDPPVQPEPGMAQDGDGGEQVSEVQAQEQSVETPMEALRRKVNNGWRDATALEQCLEEARAHGLLLEQVGDGMTVEALLTNRINELHDASMGRAA</sequence>
<dbReference type="EMBL" id="JBEZNA010000034">
    <property type="protein sequence ID" value="MEU9578786.1"/>
    <property type="molecule type" value="Genomic_DNA"/>
</dbReference>
<name>A0ABV3ERN3_9ACTN</name>
<protein>
    <submittedName>
        <fullName evidence="5">Rad52/Rad22 family DNA repair protein</fullName>
    </submittedName>
</protein>
<feature type="region of interest" description="Disordered" evidence="4">
    <location>
        <begin position="178"/>
        <end position="225"/>
    </location>
</feature>
<dbReference type="SUPFAM" id="SSF54768">
    <property type="entry name" value="dsRNA-binding domain-like"/>
    <property type="match status" value="1"/>
</dbReference>
<dbReference type="InterPro" id="IPR041247">
    <property type="entry name" value="Rad52_fam"/>
</dbReference>
<feature type="compositionally biased region" description="Low complexity" evidence="4">
    <location>
        <begin position="209"/>
        <end position="222"/>
    </location>
</feature>
<comment type="caution">
    <text evidence="5">The sequence shown here is derived from an EMBL/GenBank/DDBJ whole genome shotgun (WGS) entry which is preliminary data.</text>
</comment>
<accession>A0ABV3ERN3</accession>